<evidence type="ECO:0000313" key="2">
    <source>
        <dbReference type="EMBL" id="KAF9513097.1"/>
    </source>
</evidence>
<comment type="caution">
    <text evidence="2">The sequence shown here is derived from an EMBL/GenBank/DDBJ whole genome shotgun (WGS) entry which is preliminary data.</text>
</comment>
<name>A0A9P6DTD5_9AGAM</name>
<gene>
    <name evidence="2" type="ORF">BS47DRAFT_1485828</name>
</gene>
<keyword evidence="1" id="KW-1133">Transmembrane helix</keyword>
<evidence type="ECO:0000313" key="3">
    <source>
        <dbReference type="Proteomes" id="UP000886523"/>
    </source>
</evidence>
<feature type="transmembrane region" description="Helical" evidence="1">
    <location>
        <begin position="58"/>
        <end position="78"/>
    </location>
</feature>
<sequence length="207" mass="23137">MSVPVLFTCLLSRCHSKLNSRGNLVEMIFNHWTEEDPEGAQDENGKPKYKLRPLWQRLGGMSAAVAFGVTIGLGLQFIRNRTVRMLTLHSNNSRIFLQSVGHGRQKGLDVDKKPAICFQEEVCASATSRPVEFILGPERLDDTETLLKVAGIRGAFRLDLMGAKIDGQPGTLLANRKRLRDAWYGVRLGGRWISGPHDTPKSSYAYR</sequence>
<keyword evidence="3" id="KW-1185">Reference proteome</keyword>
<keyword evidence="1" id="KW-0812">Transmembrane</keyword>
<dbReference type="AlphaFoldDB" id="A0A9P6DTD5"/>
<keyword evidence="1" id="KW-0472">Membrane</keyword>
<evidence type="ECO:0000256" key="1">
    <source>
        <dbReference type="SAM" id="Phobius"/>
    </source>
</evidence>
<protein>
    <submittedName>
        <fullName evidence="2">Uncharacterized protein</fullName>
    </submittedName>
</protein>
<dbReference type="OrthoDB" id="2607755at2759"/>
<accession>A0A9P6DTD5</accession>
<dbReference type="EMBL" id="MU128977">
    <property type="protein sequence ID" value="KAF9513097.1"/>
    <property type="molecule type" value="Genomic_DNA"/>
</dbReference>
<organism evidence="2 3">
    <name type="scientific">Hydnum rufescens UP504</name>
    <dbReference type="NCBI Taxonomy" id="1448309"/>
    <lineage>
        <taxon>Eukaryota</taxon>
        <taxon>Fungi</taxon>
        <taxon>Dikarya</taxon>
        <taxon>Basidiomycota</taxon>
        <taxon>Agaricomycotina</taxon>
        <taxon>Agaricomycetes</taxon>
        <taxon>Cantharellales</taxon>
        <taxon>Hydnaceae</taxon>
        <taxon>Hydnum</taxon>
    </lineage>
</organism>
<dbReference type="Proteomes" id="UP000886523">
    <property type="component" value="Unassembled WGS sequence"/>
</dbReference>
<reference evidence="2" key="1">
    <citation type="journal article" date="2020" name="Nat. Commun.">
        <title>Large-scale genome sequencing of mycorrhizal fungi provides insights into the early evolution of symbiotic traits.</title>
        <authorList>
            <person name="Miyauchi S."/>
            <person name="Kiss E."/>
            <person name="Kuo A."/>
            <person name="Drula E."/>
            <person name="Kohler A."/>
            <person name="Sanchez-Garcia M."/>
            <person name="Morin E."/>
            <person name="Andreopoulos B."/>
            <person name="Barry K.W."/>
            <person name="Bonito G."/>
            <person name="Buee M."/>
            <person name="Carver A."/>
            <person name="Chen C."/>
            <person name="Cichocki N."/>
            <person name="Clum A."/>
            <person name="Culley D."/>
            <person name="Crous P.W."/>
            <person name="Fauchery L."/>
            <person name="Girlanda M."/>
            <person name="Hayes R.D."/>
            <person name="Keri Z."/>
            <person name="LaButti K."/>
            <person name="Lipzen A."/>
            <person name="Lombard V."/>
            <person name="Magnuson J."/>
            <person name="Maillard F."/>
            <person name="Murat C."/>
            <person name="Nolan M."/>
            <person name="Ohm R.A."/>
            <person name="Pangilinan J."/>
            <person name="Pereira M.F."/>
            <person name="Perotto S."/>
            <person name="Peter M."/>
            <person name="Pfister S."/>
            <person name="Riley R."/>
            <person name="Sitrit Y."/>
            <person name="Stielow J.B."/>
            <person name="Szollosi G."/>
            <person name="Zifcakova L."/>
            <person name="Stursova M."/>
            <person name="Spatafora J.W."/>
            <person name="Tedersoo L."/>
            <person name="Vaario L.M."/>
            <person name="Yamada A."/>
            <person name="Yan M."/>
            <person name="Wang P."/>
            <person name="Xu J."/>
            <person name="Bruns T."/>
            <person name="Baldrian P."/>
            <person name="Vilgalys R."/>
            <person name="Dunand C."/>
            <person name="Henrissat B."/>
            <person name="Grigoriev I.V."/>
            <person name="Hibbett D."/>
            <person name="Nagy L.G."/>
            <person name="Martin F.M."/>
        </authorList>
    </citation>
    <scope>NUCLEOTIDE SEQUENCE</scope>
    <source>
        <strain evidence="2">UP504</strain>
    </source>
</reference>
<proteinExistence type="predicted"/>